<accession>A0A2A5W8T8</accession>
<dbReference type="AlphaFoldDB" id="A0A2A5W8T8"/>
<organism evidence="2 3">
    <name type="scientific">OM182 bacterium MED-G28</name>
    <dbReference type="NCBI Taxonomy" id="1986256"/>
    <lineage>
        <taxon>Bacteria</taxon>
        <taxon>Pseudomonadati</taxon>
        <taxon>Pseudomonadota</taxon>
        <taxon>Gammaproteobacteria</taxon>
        <taxon>OMG group</taxon>
        <taxon>OM182 clade</taxon>
    </lineage>
</organism>
<sequence length="345" mass="38968">MFRLRRYFLIRLSVAVSLFAGAWPSSAQDISASFTEYGYPNFQGYWTNPFQTPLQRPIALGEQRAYSIEEAQLLIDRAIALDLVRQAPIDPNRPAPDTGARLNNQADGNFEIMPTELATVDGEIRTSFIVVPDNGRIPWKTGGQDIHQIWREQGKARFDGPEGLSALDRCLNPGAQLPLMYIFGGVEHELGNPAGDNPARNVQIVQNKDYVLILSEYFSLLRIIRIDSEFNPEQGNKWMGDSIGYYENNSLVVHTRHFRPEQSITPLRSSEGFEVKEVFTKTSGNEILFQYTVTDPNIYIQPWTAEIPLQRLAPGLKLYEYACHEGNYAIPSILRAARMEEAGLI</sequence>
<feature type="signal peptide" evidence="1">
    <location>
        <begin position="1"/>
        <end position="27"/>
    </location>
</feature>
<gene>
    <name evidence="2" type="ORF">CNF02_11050</name>
</gene>
<reference evidence="2 3" key="1">
    <citation type="submission" date="2017-08" db="EMBL/GenBank/DDBJ databases">
        <title>Fine stratification of microbial communities through a metagenomic profile of the photic zone.</title>
        <authorList>
            <person name="Haro-Moreno J.M."/>
            <person name="Lopez-Perez M."/>
            <person name="De La Torre J."/>
            <person name="Picazo A."/>
            <person name="Camacho A."/>
            <person name="Rodriguez-Valera F."/>
        </authorList>
    </citation>
    <scope>NUCLEOTIDE SEQUENCE [LARGE SCALE GENOMIC DNA]</scope>
    <source>
        <strain evidence="2">MED-G28</strain>
    </source>
</reference>
<dbReference type="EMBL" id="NTJZ01000013">
    <property type="protein sequence ID" value="PDH32791.1"/>
    <property type="molecule type" value="Genomic_DNA"/>
</dbReference>
<dbReference type="Proteomes" id="UP000219329">
    <property type="component" value="Unassembled WGS sequence"/>
</dbReference>
<keyword evidence="1" id="KW-0732">Signal</keyword>
<protein>
    <recommendedName>
        <fullName evidence="4">DUF1329 domain-containing protein</fullName>
    </recommendedName>
</protein>
<evidence type="ECO:0000313" key="2">
    <source>
        <dbReference type="EMBL" id="PDH32791.1"/>
    </source>
</evidence>
<name>A0A2A5W8T8_9GAMM</name>
<feature type="chain" id="PRO_5013150834" description="DUF1329 domain-containing protein" evidence="1">
    <location>
        <begin position="28"/>
        <end position="345"/>
    </location>
</feature>
<evidence type="ECO:0008006" key="4">
    <source>
        <dbReference type="Google" id="ProtNLM"/>
    </source>
</evidence>
<evidence type="ECO:0000313" key="3">
    <source>
        <dbReference type="Proteomes" id="UP000219329"/>
    </source>
</evidence>
<evidence type="ECO:0000256" key="1">
    <source>
        <dbReference type="SAM" id="SignalP"/>
    </source>
</evidence>
<proteinExistence type="predicted"/>
<comment type="caution">
    <text evidence="2">The sequence shown here is derived from an EMBL/GenBank/DDBJ whole genome shotgun (WGS) entry which is preliminary data.</text>
</comment>